<evidence type="ECO:0000313" key="2">
    <source>
        <dbReference type="EMBL" id="AIJ23962.1"/>
    </source>
</evidence>
<organism evidence="2 3">
    <name type="scientific">Amycolatopsis methanolica 239</name>
    <dbReference type="NCBI Taxonomy" id="1068978"/>
    <lineage>
        <taxon>Bacteria</taxon>
        <taxon>Bacillati</taxon>
        <taxon>Actinomycetota</taxon>
        <taxon>Actinomycetes</taxon>
        <taxon>Pseudonocardiales</taxon>
        <taxon>Pseudonocardiaceae</taxon>
        <taxon>Amycolatopsis</taxon>
        <taxon>Amycolatopsis methanolica group</taxon>
    </lineage>
</organism>
<dbReference type="HOGENOM" id="CLU_1217753_0_0_11"/>
<dbReference type="AlphaFoldDB" id="A0A076N1X1"/>
<reference evidence="2 3" key="1">
    <citation type="submission" date="2014-07" db="EMBL/GenBank/DDBJ databases">
        <title>Whole Genome Sequence of the Amycolatopsis methanolica 239.</title>
        <authorList>
            <person name="Tang B."/>
        </authorList>
    </citation>
    <scope>NUCLEOTIDE SEQUENCE [LARGE SCALE GENOMIC DNA]</scope>
    <source>
        <strain evidence="2 3">239</strain>
    </source>
</reference>
<feature type="compositionally biased region" description="Low complexity" evidence="1">
    <location>
        <begin position="33"/>
        <end position="47"/>
    </location>
</feature>
<name>A0A076N1X1_AMYME</name>
<evidence type="ECO:0000256" key="1">
    <source>
        <dbReference type="SAM" id="MobiDB-lite"/>
    </source>
</evidence>
<keyword evidence="3" id="KW-1185">Reference proteome</keyword>
<dbReference type="EMBL" id="CP009110">
    <property type="protein sequence ID" value="AIJ23962.1"/>
    <property type="molecule type" value="Genomic_DNA"/>
</dbReference>
<gene>
    <name evidence="2" type="ORF">AMETH_3870</name>
</gene>
<protein>
    <submittedName>
        <fullName evidence="2">Uncharacterized protein</fullName>
    </submittedName>
</protein>
<feature type="region of interest" description="Disordered" evidence="1">
    <location>
        <begin position="23"/>
        <end position="55"/>
    </location>
</feature>
<dbReference type="RefSeq" id="WP_017982799.1">
    <property type="nucleotide sequence ID" value="NZ_AQUL01000001.1"/>
</dbReference>
<dbReference type="Proteomes" id="UP000062973">
    <property type="component" value="Chromosome"/>
</dbReference>
<evidence type="ECO:0000313" key="3">
    <source>
        <dbReference type="Proteomes" id="UP000062973"/>
    </source>
</evidence>
<dbReference type="PATRIC" id="fig|1068978.7.peg.4140"/>
<sequence length="227" mass="24344">MIVAVVTVVAVLGVVVVAISASRDDSPRPTPAGPASSLAPASTSAVPRSKVVPGGPAPCDPARPDLFYCFDPALTSDALRSPILQRLPWWKRYGRRDPTAPPDLDVKGYLGICQGVARADSYLWTQEIKSRHPGYRLEAPLEEVTASASVLVFPGLGEHVEDAEMNQTSDGALQLALTSLWPNDHAMGQAIYDVYKPLKAECDRGFDHPYPAIAAAKRSSSGWRLPS</sequence>
<dbReference type="KEGG" id="amq:AMETH_3870"/>
<accession>A0A076N1X1</accession>
<proteinExistence type="predicted"/>